<proteinExistence type="predicted"/>
<dbReference type="Pfam" id="PF01832">
    <property type="entry name" value="Glucosaminidase"/>
    <property type="match status" value="1"/>
</dbReference>
<organism evidence="2 3">
    <name type="scientific">Clostridium omnivorum</name>
    <dbReference type="NCBI Taxonomy" id="1604902"/>
    <lineage>
        <taxon>Bacteria</taxon>
        <taxon>Bacillati</taxon>
        <taxon>Bacillota</taxon>
        <taxon>Clostridia</taxon>
        <taxon>Eubacteriales</taxon>
        <taxon>Clostridiaceae</taxon>
        <taxon>Clostridium</taxon>
    </lineage>
</organism>
<evidence type="ECO:0000259" key="1">
    <source>
        <dbReference type="SMART" id="SM00047"/>
    </source>
</evidence>
<dbReference type="InterPro" id="IPR002901">
    <property type="entry name" value="MGlyc_endo_b_GlcNAc-like_dom"/>
</dbReference>
<gene>
    <name evidence="2" type="ORF">bsdE14_22430</name>
</gene>
<feature type="domain" description="Mannosyl-glycoprotein endo-beta-N-acetylglucosamidase-like" evidence="1">
    <location>
        <begin position="683"/>
        <end position="845"/>
    </location>
</feature>
<reference evidence="2 3" key="1">
    <citation type="journal article" date="2024" name="Int. J. Syst. Evol. Microbiol.">
        <title>Clostridium omnivorum sp. nov., isolated from anoxic soil under the treatment of reductive soil disinfestation.</title>
        <authorList>
            <person name="Ueki A."/>
            <person name="Tonouchi A."/>
            <person name="Kaku N."/>
            <person name="Honma S."/>
            <person name="Ueki K."/>
        </authorList>
    </citation>
    <scope>NUCLEOTIDE SEQUENCE [LARGE SCALE GENOMIC DNA]</scope>
    <source>
        <strain evidence="2 3">E14</strain>
    </source>
</reference>
<evidence type="ECO:0000313" key="2">
    <source>
        <dbReference type="EMBL" id="GLC30833.1"/>
    </source>
</evidence>
<dbReference type="Proteomes" id="UP001208567">
    <property type="component" value="Unassembled WGS sequence"/>
</dbReference>
<dbReference type="EMBL" id="BRXR01000001">
    <property type="protein sequence ID" value="GLC30833.1"/>
    <property type="molecule type" value="Genomic_DNA"/>
</dbReference>
<dbReference type="SMART" id="SM00047">
    <property type="entry name" value="LYZ2"/>
    <property type="match status" value="1"/>
</dbReference>
<evidence type="ECO:0000313" key="3">
    <source>
        <dbReference type="Proteomes" id="UP001208567"/>
    </source>
</evidence>
<dbReference type="Gene3D" id="1.10.530.10">
    <property type="match status" value="1"/>
</dbReference>
<name>A0ABQ5N6H5_9CLOT</name>
<comment type="caution">
    <text evidence="2">The sequence shown here is derived from an EMBL/GenBank/DDBJ whole genome shotgun (WGS) entry which is preliminary data.</text>
</comment>
<accession>A0ABQ5N6H5</accession>
<dbReference type="Pfam" id="PF17957">
    <property type="entry name" value="Big_7"/>
    <property type="match status" value="4"/>
</dbReference>
<keyword evidence="3" id="KW-1185">Reference proteome</keyword>
<dbReference type="InterPro" id="IPR013783">
    <property type="entry name" value="Ig-like_fold"/>
</dbReference>
<protein>
    <recommendedName>
        <fullName evidence="1">Mannosyl-glycoprotein endo-beta-N-acetylglucosamidase-like domain-containing protein</fullName>
    </recommendedName>
</protein>
<dbReference type="RefSeq" id="WP_264850112.1">
    <property type="nucleotide sequence ID" value="NZ_BRXR01000001.1"/>
</dbReference>
<dbReference type="Gene3D" id="2.60.40.10">
    <property type="entry name" value="Immunoglobulins"/>
    <property type="match status" value="5"/>
</dbReference>
<sequence>MHKKFISCLIASALAISVEPIYNKSDIVLADTIENQAKSFNYDSNKLYAVNTYKSPKMDIENPRTTIDIRSKSYKVSGWALNDSIVKQINVYIDNTLVGQATIGLPRPDVTAVYSGYNGGSNCGYEYTIDTSKLSIGSHTLKVTAVGNDNSTIEKSVSINIVKPIPRMDIENPRNSLTFSGKSYKISGWALNDSVVKQVNVFLDNKLVGQANYGKPRADVTAVYSGYNGGSNVGYDYDLDLSKVGTGNHTLTVKSIGNDTSVSEKSVDVYINSNVPMPRMDIESPSSSLTLTGKSYKISGWALNSSSIKQVDVYLDNIRIGQANYGLPRADVTAVYSTYGTGSNCGYNYDLDLANISKGNHALKVTAVGNDGAVSEKTVSINIDKLQPRADIESPLQNTTVSSRSYKISGWALNDSSIKQIDVYVDGTLNGHASLGISRPDVTAVYSGYSSGPNCGYDYDLDITKLITGTHTITIKAIGNDNSVTERSSSITVVKPQPKMDIEYPGADGSLIIKTVTLSGWALNDSGISQIHVYVDDILVGDATPGLSRPDVDAVYSGYLNGITCGYNFTFDSTKIKNGSHTLKVVSYGVDGSSVSKSKSIKVMNNDTVYTNYTGTISQVSDIQYRTNSSVYYDSTKQYPWVSASKDQIAYYLNPQNFSDDYGKYQFLKLNYTYGITAADLDSILIGKGVLQGKGSVFLKAAQDNNISPVYLVSHALLETGNGTSALATGINVTQVNGQSVEPKVVYNMFGIYAFDSDPNRFGSEYAYIQGWTSVDSAILGGAKWISNQYINNSFYKQDTLYKMRWNPSNPGTHQYATDISWAYNQIYNIKRLTDKCKNAVLIFDIPVYQQ</sequence>